<dbReference type="Proteomes" id="UP000621856">
    <property type="component" value="Unassembled WGS sequence"/>
</dbReference>
<dbReference type="RefSeq" id="WP_155142479.1">
    <property type="nucleotide sequence ID" value="NZ_BMGZ01000005.1"/>
</dbReference>
<evidence type="ECO:0000313" key="5">
    <source>
        <dbReference type="Proteomes" id="UP000818603"/>
    </source>
</evidence>
<accession>A0A8J3ESA0</accession>
<dbReference type="Pfam" id="PF07045">
    <property type="entry name" value="DUF1330"/>
    <property type="match status" value="1"/>
</dbReference>
<feature type="domain" description="DUF1330" evidence="1">
    <location>
        <begin position="47"/>
        <end position="122"/>
    </location>
</feature>
<dbReference type="PANTHER" id="PTHR40257">
    <property type="match status" value="1"/>
</dbReference>
<dbReference type="SUPFAM" id="SSF54909">
    <property type="entry name" value="Dimeric alpha+beta barrel"/>
    <property type="match status" value="1"/>
</dbReference>
<dbReference type="Gene3D" id="3.30.70.100">
    <property type="match status" value="1"/>
</dbReference>
<keyword evidence="5" id="KW-1185">Reference proteome</keyword>
<dbReference type="EMBL" id="VCJR02000005">
    <property type="protein sequence ID" value="NHK29436.1"/>
    <property type="molecule type" value="Genomic_DNA"/>
</dbReference>
<evidence type="ECO:0000259" key="1">
    <source>
        <dbReference type="Pfam" id="PF07045"/>
    </source>
</evidence>
<evidence type="ECO:0000313" key="4">
    <source>
        <dbReference type="Proteomes" id="UP000621856"/>
    </source>
</evidence>
<gene>
    <name evidence="3" type="ORF">FF098_016100</name>
    <name evidence="2" type="ORF">GCM10011355_33820</name>
</gene>
<reference evidence="3 5" key="2">
    <citation type="submission" date="2020-02" db="EMBL/GenBank/DDBJ databases">
        <title>Genome sequence of Parvularcula flava strain NH6-79.</title>
        <authorList>
            <person name="Abdul Karim M.H."/>
            <person name="Lam M.Q."/>
            <person name="Chen S.J."/>
            <person name="Yahya A."/>
            <person name="Shahir S."/>
            <person name="Shamsir M.S."/>
            <person name="Chong C.S."/>
        </authorList>
    </citation>
    <scope>NUCLEOTIDE SEQUENCE [LARGE SCALE GENOMIC DNA]</scope>
    <source>
        <strain evidence="3 5">NH6-79</strain>
    </source>
</reference>
<dbReference type="AlphaFoldDB" id="A0A8J3ESA0"/>
<dbReference type="EMBL" id="BMGZ01000005">
    <property type="protein sequence ID" value="GGI01957.1"/>
    <property type="molecule type" value="Genomic_DNA"/>
</dbReference>
<reference evidence="2" key="1">
    <citation type="journal article" date="2014" name="Int. J. Syst. Evol. Microbiol.">
        <title>Complete genome sequence of Corynebacterium casei LMG S-19264T (=DSM 44701T), isolated from a smear-ripened cheese.</title>
        <authorList>
            <consortium name="US DOE Joint Genome Institute (JGI-PGF)"/>
            <person name="Walter F."/>
            <person name="Albersmeier A."/>
            <person name="Kalinowski J."/>
            <person name="Ruckert C."/>
        </authorList>
    </citation>
    <scope>NUCLEOTIDE SEQUENCE</scope>
    <source>
        <strain evidence="2">CGMCC 1.14984</strain>
    </source>
</reference>
<reference evidence="2" key="3">
    <citation type="submission" date="2020-09" db="EMBL/GenBank/DDBJ databases">
        <authorList>
            <person name="Sun Q."/>
            <person name="Zhou Y."/>
        </authorList>
    </citation>
    <scope>NUCLEOTIDE SEQUENCE</scope>
    <source>
        <strain evidence="2">CGMCC 1.14984</strain>
    </source>
</reference>
<proteinExistence type="predicted"/>
<dbReference type="InterPro" id="IPR011008">
    <property type="entry name" value="Dimeric_a/b-barrel"/>
</dbReference>
<protein>
    <submittedName>
        <fullName evidence="3">DUF1330 domain-containing protein</fullName>
    </submittedName>
</protein>
<dbReference type="Proteomes" id="UP000818603">
    <property type="component" value="Unassembled WGS sequence"/>
</dbReference>
<name>A0A8J3ESA0_9PROT</name>
<dbReference type="PANTHER" id="PTHR40257:SF1">
    <property type="entry name" value="DUF1330 DOMAIN-CONTAINING PROTEIN"/>
    <property type="match status" value="1"/>
</dbReference>
<evidence type="ECO:0000313" key="3">
    <source>
        <dbReference type="EMBL" id="NHK29436.1"/>
    </source>
</evidence>
<organism evidence="2 4">
    <name type="scientific">Aquisalinus luteolus</name>
    <dbReference type="NCBI Taxonomy" id="1566827"/>
    <lineage>
        <taxon>Bacteria</taxon>
        <taxon>Pseudomonadati</taxon>
        <taxon>Pseudomonadota</taxon>
        <taxon>Alphaproteobacteria</taxon>
        <taxon>Parvularculales</taxon>
        <taxon>Parvularculaceae</taxon>
        <taxon>Aquisalinus</taxon>
    </lineage>
</organism>
<comment type="caution">
    <text evidence="2">The sequence shown here is derived from an EMBL/GenBank/DDBJ whole genome shotgun (WGS) entry which is preliminary data.</text>
</comment>
<dbReference type="InterPro" id="IPR010753">
    <property type="entry name" value="DUF1330"/>
</dbReference>
<evidence type="ECO:0000313" key="2">
    <source>
        <dbReference type="EMBL" id="GGI01957.1"/>
    </source>
</evidence>
<sequence length="139" mass="15773">MTRYIDPDRDAFRQFAKMDIAGPVQMLNLLRFRARADYEDGREATGVEAYKAYGRESEPIFTRVGGQIIWNGKPQVPLIGPADETWHAGFIAEYPSKDAFIEMVKDPAYQAIVFHRQAAVETSRLYCFEKRETGSGFAA</sequence>